<dbReference type="EC" id="2.7.8.26" evidence="5 19"/>
<feature type="transmembrane region" description="Helical" evidence="19">
    <location>
        <begin position="43"/>
        <end position="64"/>
    </location>
</feature>
<dbReference type="PANTHER" id="PTHR34148:SF1">
    <property type="entry name" value="ADENOSYLCOBINAMIDE-GDP RIBAZOLETRANSFERASE"/>
    <property type="match status" value="1"/>
</dbReference>
<evidence type="ECO:0000256" key="10">
    <source>
        <dbReference type="ARBA" id="ARBA00022692"/>
    </source>
</evidence>
<evidence type="ECO:0000256" key="5">
    <source>
        <dbReference type="ARBA" id="ARBA00013200"/>
    </source>
</evidence>
<evidence type="ECO:0000256" key="17">
    <source>
        <dbReference type="ARBA" id="ARBA00048623"/>
    </source>
</evidence>
<evidence type="ECO:0000256" key="8">
    <source>
        <dbReference type="ARBA" id="ARBA00022573"/>
    </source>
</evidence>
<evidence type="ECO:0000256" key="2">
    <source>
        <dbReference type="ARBA" id="ARBA00004651"/>
    </source>
</evidence>
<dbReference type="GO" id="GO:0051073">
    <property type="term" value="F:adenosylcobinamide-GDP ribazoletransferase activity"/>
    <property type="evidence" value="ECO:0007669"/>
    <property type="project" value="UniProtKB-EC"/>
</dbReference>
<dbReference type="HAMAP" id="MF_00719">
    <property type="entry name" value="CobS"/>
    <property type="match status" value="1"/>
</dbReference>
<comment type="caution">
    <text evidence="19">Lacks conserved residue(s) required for the propagation of feature annotation.</text>
</comment>
<comment type="cofactor">
    <cofactor evidence="1 19">
        <name>Mg(2+)</name>
        <dbReference type="ChEBI" id="CHEBI:18420"/>
    </cofactor>
</comment>
<sequence length="255" mass="26215">MVEALKLEGQLLLLALTTLTRLPMPCAVPVSDDLSIRSVKYFPLAGVIIGALGAVVFWLAALVLPMMAAALLSLAATLLITGAYHEDGLADAADGLAAQKPRQEAFSIMRDRRIGVYGALALLVVIGLKLTLLASFSAGQGAVLLIAGHGLGRMAAVHMIATTRYARDVGAAFAAPSVTPDGYRVAMSTAFVILSVLVLAVGIWAAFAAILTCIVLAQAFGGLVRARLGGFTGDCLGATQQLGEVGVYLGAALLL</sequence>
<comment type="catalytic activity">
    <reaction evidence="17 19">
        <text>alpha-ribazole + adenosylcob(III)inamide-GDP = adenosylcob(III)alamin + GMP + H(+)</text>
        <dbReference type="Rhea" id="RHEA:16049"/>
        <dbReference type="ChEBI" id="CHEBI:10329"/>
        <dbReference type="ChEBI" id="CHEBI:15378"/>
        <dbReference type="ChEBI" id="CHEBI:18408"/>
        <dbReference type="ChEBI" id="CHEBI:58115"/>
        <dbReference type="ChEBI" id="CHEBI:60487"/>
        <dbReference type="EC" id="2.7.8.26"/>
    </reaction>
</comment>
<feature type="transmembrane region" description="Helical" evidence="19">
    <location>
        <begin position="114"/>
        <end position="136"/>
    </location>
</feature>
<keyword evidence="11 19" id="KW-0460">Magnesium</keyword>
<protein>
    <recommendedName>
        <fullName evidence="6 19">Adenosylcobinamide-GDP ribazoletransferase</fullName>
        <ecNumber evidence="5 19">2.7.8.26</ecNumber>
    </recommendedName>
    <alternativeName>
        <fullName evidence="16 19">Cobalamin synthase</fullName>
    </alternativeName>
    <alternativeName>
        <fullName evidence="15 19">Cobalamin-5'-phosphate synthase</fullName>
    </alternativeName>
</protein>
<evidence type="ECO:0000313" key="20">
    <source>
        <dbReference type="EMBL" id="MEC3861071.1"/>
    </source>
</evidence>
<dbReference type="Proteomes" id="UP001348149">
    <property type="component" value="Unassembled WGS sequence"/>
</dbReference>
<evidence type="ECO:0000256" key="16">
    <source>
        <dbReference type="ARBA" id="ARBA00032853"/>
    </source>
</evidence>
<evidence type="ECO:0000256" key="11">
    <source>
        <dbReference type="ARBA" id="ARBA00022842"/>
    </source>
</evidence>
<evidence type="ECO:0000256" key="7">
    <source>
        <dbReference type="ARBA" id="ARBA00022475"/>
    </source>
</evidence>
<comment type="function">
    <text evidence="14 19">Joins adenosylcobinamide-GDP and alpha-ribazole to generate adenosylcobalamin (Ado-cobalamin). Also synthesizes adenosylcobalamin 5'-phosphate from adenosylcobinamide-GDP and alpha-ribazole 5'-phosphate.</text>
</comment>
<evidence type="ECO:0000256" key="19">
    <source>
        <dbReference type="HAMAP-Rule" id="MF_00719"/>
    </source>
</evidence>
<comment type="pathway">
    <text evidence="3 19">Cofactor biosynthesis; adenosylcobalamin biosynthesis; adenosylcobalamin from cob(II)yrinate a,c-diamide: step 7/7.</text>
</comment>
<keyword evidence="8 19" id="KW-0169">Cobalamin biosynthesis</keyword>
<keyword evidence="12 19" id="KW-1133">Transmembrane helix</keyword>
<evidence type="ECO:0000256" key="1">
    <source>
        <dbReference type="ARBA" id="ARBA00001946"/>
    </source>
</evidence>
<dbReference type="RefSeq" id="WP_326296742.1">
    <property type="nucleotide sequence ID" value="NZ_JAYLLH010000007.1"/>
</dbReference>
<evidence type="ECO:0000256" key="6">
    <source>
        <dbReference type="ARBA" id="ARBA00015850"/>
    </source>
</evidence>
<proteinExistence type="inferred from homology"/>
<keyword evidence="21" id="KW-1185">Reference proteome</keyword>
<keyword evidence="10 19" id="KW-0812">Transmembrane</keyword>
<evidence type="ECO:0000256" key="15">
    <source>
        <dbReference type="ARBA" id="ARBA00032605"/>
    </source>
</evidence>
<evidence type="ECO:0000313" key="21">
    <source>
        <dbReference type="Proteomes" id="UP001348149"/>
    </source>
</evidence>
<evidence type="ECO:0000256" key="9">
    <source>
        <dbReference type="ARBA" id="ARBA00022679"/>
    </source>
</evidence>
<comment type="catalytic activity">
    <reaction evidence="18 19">
        <text>alpha-ribazole 5'-phosphate + adenosylcob(III)inamide-GDP = adenosylcob(III)alamin 5'-phosphate + GMP + H(+)</text>
        <dbReference type="Rhea" id="RHEA:23560"/>
        <dbReference type="ChEBI" id="CHEBI:15378"/>
        <dbReference type="ChEBI" id="CHEBI:57918"/>
        <dbReference type="ChEBI" id="CHEBI:58115"/>
        <dbReference type="ChEBI" id="CHEBI:60487"/>
        <dbReference type="ChEBI" id="CHEBI:60493"/>
        <dbReference type="EC" id="2.7.8.26"/>
    </reaction>
</comment>
<dbReference type="Pfam" id="PF02654">
    <property type="entry name" value="CobS"/>
    <property type="match status" value="1"/>
</dbReference>
<accession>A0ABU6HFH9</accession>
<comment type="caution">
    <text evidence="20">The sequence shown here is derived from an EMBL/GenBank/DDBJ whole genome shotgun (WGS) entry which is preliminary data.</text>
</comment>
<comment type="similarity">
    <text evidence="4 19">Belongs to the CobS family.</text>
</comment>
<dbReference type="InterPro" id="IPR003805">
    <property type="entry name" value="CobS"/>
</dbReference>
<dbReference type="EMBL" id="JAYLLH010000007">
    <property type="protein sequence ID" value="MEC3861071.1"/>
    <property type="molecule type" value="Genomic_DNA"/>
</dbReference>
<organism evidence="20 21">
    <name type="scientific">Mesobacterium hydrothermale</name>
    <dbReference type="NCBI Taxonomy" id="3111907"/>
    <lineage>
        <taxon>Bacteria</taxon>
        <taxon>Pseudomonadati</taxon>
        <taxon>Pseudomonadota</taxon>
        <taxon>Alphaproteobacteria</taxon>
        <taxon>Rhodobacterales</taxon>
        <taxon>Roseobacteraceae</taxon>
        <taxon>Mesobacterium</taxon>
    </lineage>
</organism>
<keyword evidence="13 19" id="KW-0472">Membrane</keyword>
<feature type="transmembrane region" description="Helical" evidence="19">
    <location>
        <begin position="190"/>
        <end position="217"/>
    </location>
</feature>
<evidence type="ECO:0000256" key="12">
    <source>
        <dbReference type="ARBA" id="ARBA00022989"/>
    </source>
</evidence>
<reference evidence="20 21" key="1">
    <citation type="submission" date="2024-01" db="EMBL/GenBank/DDBJ databases">
        <title>Mesobacterium rodlantinim sp. nov., isolated from shallow sea hydrothermal systems off Kueishantao Island.</title>
        <authorList>
            <person name="Su Z."/>
            <person name="Tang K."/>
        </authorList>
    </citation>
    <scope>NUCLEOTIDE SEQUENCE [LARGE SCALE GENOMIC DNA]</scope>
    <source>
        <strain evidence="20 21">TK19101</strain>
    </source>
</reference>
<evidence type="ECO:0000256" key="4">
    <source>
        <dbReference type="ARBA" id="ARBA00010561"/>
    </source>
</evidence>
<name>A0ABU6HFH9_9RHOB</name>
<evidence type="ECO:0000256" key="3">
    <source>
        <dbReference type="ARBA" id="ARBA00004663"/>
    </source>
</evidence>
<dbReference type="PANTHER" id="PTHR34148">
    <property type="entry name" value="ADENOSYLCOBINAMIDE-GDP RIBAZOLETRANSFERASE"/>
    <property type="match status" value="1"/>
</dbReference>
<dbReference type="NCBIfam" id="TIGR00317">
    <property type="entry name" value="cobS"/>
    <property type="match status" value="1"/>
</dbReference>
<keyword evidence="9 19" id="KW-0808">Transferase</keyword>
<evidence type="ECO:0000256" key="14">
    <source>
        <dbReference type="ARBA" id="ARBA00025228"/>
    </source>
</evidence>
<gene>
    <name evidence="19 20" type="primary">cobS</name>
    <name evidence="20" type="ORF">VK792_07215</name>
</gene>
<comment type="subcellular location">
    <subcellularLocation>
        <location evidence="2 19">Cell membrane</location>
        <topology evidence="2 19">Multi-pass membrane protein</topology>
    </subcellularLocation>
</comment>
<keyword evidence="7 19" id="KW-1003">Cell membrane</keyword>
<evidence type="ECO:0000256" key="18">
    <source>
        <dbReference type="ARBA" id="ARBA00049504"/>
    </source>
</evidence>
<evidence type="ECO:0000256" key="13">
    <source>
        <dbReference type="ARBA" id="ARBA00023136"/>
    </source>
</evidence>